<accession>M6UY80</accession>
<organism evidence="1 2">
    <name type="scientific">Leptospira noguchii serovar Autumnalis str. ZUN142</name>
    <dbReference type="NCBI Taxonomy" id="1085540"/>
    <lineage>
        <taxon>Bacteria</taxon>
        <taxon>Pseudomonadati</taxon>
        <taxon>Spirochaetota</taxon>
        <taxon>Spirochaetia</taxon>
        <taxon>Leptospirales</taxon>
        <taxon>Leptospiraceae</taxon>
        <taxon>Leptospira</taxon>
    </lineage>
</organism>
<name>M6UY80_9LEPT</name>
<sequence>MNISAETPVLSAAYEIVINKKDVNQIIEMLEGRLARV</sequence>
<dbReference type="AlphaFoldDB" id="M6UY80"/>
<comment type="caution">
    <text evidence="1">The sequence shown here is derived from an EMBL/GenBank/DDBJ whole genome shotgun (WGS) entry which is preliminary data.</text>
</comment>
<gene>
    <name evidence="1" type="ORF">LEP1GSC186_0421</name>
</gene>
<dbReference type="EMBL" id="AHOP02000015">
    <property type="protein sequence ID" value="EMO42268.1"/>
    <property type="molecule type" value="Genomic_DNA"/>
</dbReference>
<evidence type="ECO:0000313" key="1">
    <source>
        <dbReference type="EMBL" id="EMO42268.1"/>
    </source>
</evidence>
<protein>
    <submittedName>
        <fullName evidence="1">Uncharacterized protein</fullName>
    </submittedName>
</protein>
<dbReference type="Proteomes" id="UP000012153">
    <property type="component" value="Unassembled WGS sequence"/>
</dbReference>
<proteinExistence type="predicted"/>
<reference evidence="1 2" key="1">
    <citation type="submission" date="2013-01" db="EMBL/GenBank/DDBJ databases">
        <authorList>
            <person name="Harkins D.M."/>
            <person name="Durkin A.S."/>
            <person name="Brinkac L.M."/>
            <person name="Haft D.H."/>
            <person name="Selengut J.D."/>
            <person name="Sanka R."/>
            <person name="DePew J."/>
            <person name="Purushe J."/>
            <person name="Matthias M.A."/>
            <person name="Vinetz J.M."/>
            <person name="Sutton G.G."/>
            <person name="Nierman W.C."/>
            <person name="Fouts D.E."/>
        </authorList>
    </citation>
    <scope>NUCLEOTIDE SEQUENCE [LARGE SCALE GENOMIC DNA]</scope>
    <source>
        <strain evidence="1 2">ZUN142</strain>
    </source>
</reference>
<evidence type="ECO:0000313" key="2">
    <source>
        <dbReference type="Proteomes" id="UP000012153"/>
    </source>
</evidence>